<dbReference type="GO" id="GO:0005886">
    <property type="term" value="C:plasma membrane"/>
    <property type="evidence" value="ECO:0007669"/>
    <property type="project" value="UniProtKB-SubCell"/>
</dbReference>
<dbReference type="PANTHER" id="PTHR46795:SF3">
    <property type="entry name" value="ABC TRANSPORTER PERMEASE"/>
    <property type="match status" value="1"/>
</dbReference>
<feature type="transmembrane region" description="Helical" evidence="6">
    <location>
        <begin position="57"/>
        <end position="80"/>
    </location>
</feature>
<comment type="similarity">
    <text evidence="6">Belongs to the ABC-4 integral membrane protein family.</text>
</comment>
<gene>
    <name evidence="8" type="ORF">AALO17_19090</name>
</gene>
<dbReference type="KEGG" id="fro:AALO17_19090"/>
<comment type="subcellular location">
    <subcellularLocation>
        <location evidence="1 6">Cell membrane</location>
        <topology evidence="1 6">Multi-pass membrane protein</topology>
    </subcellularLocation>
</comment>
<keyword evidence="9" id="KW-1185">Reference proteome</keyword>
<feature type="transmembrane region" description="Helical" evidence="6">
    <location>
        <begin position="20"/>
        <end position="37"/>
    </location>
</feature>
<dbReference type="GO" id="GO:0055085">
    <property type="term" value="P:transmembrane transport"/>
    <property type="evidence" value="ECO:0007669"/>
    <property type="project" value="UniProtKB-UniRule"/>
</dbReference>
<dbReference type="InterPro" id="IPR003838">
    <property type="entry name" value="ABC3_permease_C"/>
</dbReference>
<dbReference type="OrthoDB" id="9781780at2"/>
<protein>
    <recommendedName>
        <fullName evidence="7">ABC3 transporter permease C-terminal domain-containing protein</fullName>
    </recommendedName>
</protein>
<keyword evidence="2 6" id="KW-1003">Cell membrane</keyword>
<organism evidence="8 9">
    <name type="scientific">Faecalibaculum rodentium</name>
    <dbReference type="NCBI Taxonomy" id="1702221"/>
    <lineage>
        <taxon>Bacteria</taxon>
        <taxon>Bacillati</taxon>
        <taxon>Bacillota</taxon>
        <taxon>Erysipelotrichia</taxon>
        <taxon>Erysipelotrichales</taxon>
        <taxon>Erysipelotrichaceae</taxon>
        <taxon>Faecalibaculum</taxon>
    </lineage>
</organism>
<dbReference type="Pfam" id="PF02687">
    <property type="entry name" value="FtsX"/>
    <property type="match status" value="1"/>
</dbReference>
<feature type="transmembrane region" description="Helical" evidence="6">
    <location>
        <begin position="147"/>
        <end position="178"/>
    </location>
</feature>
<name>A0A140DWL6_9FIRM</name>
<feature type="transmembrane region" description="Helical" evidence="6">
    <location>
        <begin position="225"/>
        <end position="252"/>
    </location>
</feature>
<keyword evidence="6" id="KW-0813">Transport</keyword>
<dbReference type="EMBL" id="CP011391">
    <property type="protein sequence ID" value="AMK55043.1"/>
    <property type="molecule type" value="Genomic_DNA"/>
</dbReference>
<evidence type="ECO:0000313" key="9">
    <source>
        <dbReference type="Proteomes" id="UP000069771"/>
    </source>
</evidence>
<dbReference type="PATRIC" id="fig|1702221.3.peg.1860"/>
<dbReference type="InterPro" id="IPR027022">
    <property type="entry name" value="ABC_permease_BceB-typ"/>
</dbReference>
<reference evidence="8 9" key="1">
    <citation type="journal article" date="2016" name="Gut Pathog.">
        <title>Whole genome sequencing of "Faecalibaculum rodentium" ALO17, isolated from C57BL/6J laboratory mouse feces.</title>
        <authorList>
            <person name="Lim S."/>
            <person name="Chang D.H."/>
            <person name="Ahn S."/>
            <person name="Kim B.C."/>
        </authorList>
    </citation>
    <scope>NUCLEOTIDE SEQUENCE [LARGE SCALE GENOMIC DNA]</scope>
    <source>
        <strain evidence="8 9">Alo17</strain>
    </source>
</reference>
<proteinExistence type="inferred from homology"/>
<evidence type="ECO:0000259" key="7">
    <source>
        <dbReference type="Pfam" id="PF02687"/>
    </source>
</evidence>
<keyword evidence="4 6" id="KW-1133">Transmembrane helix</keyword>
<keyword evidence="5 6" id="KW-0472">Membrane</keyword>
<feature type="transmembrane region" description="Helical" evidence="6">
    <location>
        <begin position="199"/>
        <end position="219"/>
    </location>
</feature>
<dbReference type="PANTHER" id="PTHR46795">
    <property type="entry name" value="ABC TRANSPORTER PERMEASE-RELATED-RELATED"/>
    <property type="match status" value="1"/>
</dbReference>
<dbReference type="InterPro" id="IPR052536">
    <property type="entry name" value="ABC-4_Integral_Memb_Prot"/>
</dbReference>
<feature type="transmembrane region" description="Helical" evidence="6">
    <location>
        <begin position="285"/>
        <end position="309"/>
    </location>
</feature>
<feature type="transmembrane region" description="Helical" evidence="6">
    <location>
        <begin position="575"/>
        <end position="597"/>
    </location>
</feature>
<evidence type="ECO:0000256" key="5">
    <source>
        <dbReference type="ARBA" id="ARBA00023136"/>
    </source>
</evidence>
<dbReference type="Proteomes" id="UP000069771">
    <property type="component" value="Chromosome"/>
</dbReference>
<dbReference type="GeneID" id="78478529"/>
<evidence type="ECO:0000256" key="1">
    <source>
        <dbReference type="ARBA" id="ARBA00004651"/>
    </source>
</evidence>
<evidence type="ECO:0000256" key="2">
    <source>
        <dbReference type="ARBA" id="ARBA00022475"/>
    </source>
</evidence>
<evidence type="ECO:0000256" key="4">
    <source>
        <dbReference type="ARBA" id="ARBA00022989"/>
    </source>
</evidence>
<evidence type="ECO:0000256" key="3">
    <source>
        <dbReference type="ARBA" id="ARBA00022692"/>
    </source>
</evidence>
<keyword evidence="3 6" id="KW-0812">Transmembrane</keyword>
<dbReference type="PIRSF" id="PIRSF018968">
    <property type="entry name" value="ABC_permease_BceB"/>
    <property type="match status" value="1"/>
</dbReference>
<dbReference type="RefSeq" id="WP_067558225.1">
    <property type="nucleotide sequence ID" value="NZ_CP011391.1"/>
</dbReference>
<sequence length="651" mass="71980">MRLSAKLALSNLRRNKRTTIPFMLTSALCTLMLYLVISLENSPAVSESFGGAQMQMMLGFGELVIVLFTVIFLFYTNSFLMKQRKREFGLFNILGLAKKDIAMVLFVELLICWAASLVAGIGLGMILDKGMYLLIGRLMNIDLPLEIGISGAAVMQTVIYTGAIYVLLVVYGFFMVNVSSPIELLHAQAEGEREPKNRWLLALGGVISLGAGYGLALWVQNPMDAFVLFFLAVILVIVGTYLLFSAGSIALLNMLQKNRRFYYQTSHFISVSGMKYRMKANAASLANICILSTMVLVALSTTICLMMGMDQSVETAYPRETTLSIYSQDGNYLQDFDQALAQSGVQATDVMAYTLFDIPGTVSGDTVSNLGEYGKPDMRLFEFIPVGQYNNAEGTDYTLEPGQVLINPGSDSWGSSLTIGDRTWSVAGTVDGFPPSGLGINMMGNPMLVVLPDEADIAWLQTLVPEEQRNVTNIFAFNSPDPNRDAGILKDTFEQITGARPFGDTRQNFALSLQSMYGSFLFVGIFVSILFVMASVLIMYYKQISEGFEDQKRFDIMTRVGLDNRQIRKTIHFQVLAVFFLPLAMAGIHVAFAFPMISKMLALLGMGDITLFMITCLIVFAIFAILYVIVYGLTSRTYYQLVKGMSEETEE</sequence>
<feature type="transmembrane region" description="Helical" evidence="6">
    <location>
        <begin position="609"/>
        <end position="633"/>
    </location>
</feature>
<accession>A0A140DWL6</accession>
<dbReference type="STRING" id="1702221.AALO17_19090"/>
<evidence type="ECO:0000313" key="8">
    <source>
        <dbReference type="EMBL" id="AMK55043.1"/>
    </source>
</evidence>
<feature type="transmembrane region" description="Helical" evidence="6">
    <location>
        <begin position="101"/>
        <end position="127"/>
    </location>
</feature>
<feature type="domain" description="ABC3 transporter permease C-terminal" evidence="7">
    <location>
        <begin position="63"/>
        <end position="174"/>
    </location>
</feature>
<evidence type="ECO:0000256" key="6">
    <source>
        <dbReference type="PIRNR" id="PIRNR018968"/>
    </source>
</evidence>
<dbReference type="AlphaFoldDB" id="A0A140DWL6"/>
<feature type="transmembrane region" description="Helical" evidence="6">
    <location>
        <begin position="516"/>
        <end position="541"/>
    </location>
</feature>